<reference evidence="2 4" key="2">
    <citation type="journal article" date="2013" name="Nature">
        <title>Insights into bilaterian evolution from three spiralian genomes.</title>
        <authorList>
            <person name="Simakov O."/>
            <person name="Marletaz F."/>
            <person name="Cho S.J."/>
            <person name="Edsinger-Gonzales E."/>
            <person name="Havlak P."/>
            <person name="Hellsten U."/>
            <person name="Kuo D.H."/>
            <person name="Larsson T."/>
            <person name="Lv J."/>
            <person name="Arendt D."/>
            <person name="Savage R."/>
            <person name="Osoegawa K."/>
            <person name="de Jong P."/>
            <person name="Grimwood J."/>
            <person name="Chapman J.A."/>
            <person name="Shapiro H."/>
            <person name="Aerts A."/>
            <person name="Otillar R.P."/>
            <person name="Terry A.Y."/>
            <person name="Boore J.L."/>
            <person name="Grigoriev I.V."/>
            <person name="Lindberg D.R."/>
            <person name="Seaver E.C."/>
            <person name="Weisblat D.A."/>
            <person name="Putnam N.H."/>
            <person name="Rokhsar D.S."/>
        </authorList>
    </citation>
    <scope>NUCLEOTIDE SEQUENCE</scope>
</reference>
<reference evidence="4" key="1">
    <citation type="submission" date="2012-12" db="EMBL/GenBank/DDBJ databases">
        <authorList>
            <person name="Hellsten U."/>
            <person name="Grimwood J."/>
            <person name="Chapman J.A."/>
            <person name="Shapiro H."/>
            <person name="Aerts A."/>
            <person name="Otillar R.P."/>
            <person name="Terry A.Y."/>
            <person name="Boore J.L."/>
            <person name="Simakov O."/>
            <person name="Marletaz F."/>
            <person name="Cho S.-J."/>
            <person name="Edsinger-Gonzales E."/>
            <person name="Havlak P."/>
            <person name="Kuo D.-H."/>
            <person name="Larsson T."/>
            <person name="Lv J."/>
            <person name="Arendt D."/>
            <person name="Savage R."/>
            <person name="Osoegawa K."/>
            <person name="de Jong P."/>
            <person name="Lindberg D.R."/>
            <person name="Seaver E.C."/>
            <person name="Weisblat D.A."/>
            <person name="Putnam N.H."/>
            <person name="Grigoriev I.V."/>
            <person name="Rokhsar D.S."/>
        </authorList>
    </citation>
    <scope>NUCLEOTIDE SEQUENCE</scope>
</reference>
<proteinExistence type="predicted"/>
<sequence length="128" mass="14213">MAAVLNEILDTNKSLANKLTVKYCFNFIIEKHCENRGINLISCNLASKLVENDDDIKYSSFRLCVPAEEYGKVMTASNWPASVVVREWIFNKDNTNSSNTLPNATTNASAMKDVNNTEENSGVSKSDI</sequence>
<dbReference type="OrthoDB" id="6781724at2759"/>
<dbReference type="EMBL" id="AMQM01002569">
    <property type="status" value="NOT_ANNOTATED_CDS"/>
    <property type="molecule type" value="Genomic_DNA"/>
</dbReference>
<evidence type="ECO:0000313" key="3">
    <source>
        <dbReference type="EnsemblMetazoa" id="HelroP166799"/>
    </source>
</evidence>
<feature type="compositionally biased region" description="Polar residues" evidence="1">
    <location>
        <begin position="117"/>
        <end position="128"/>
    </location>
</feature>
<dbReference type="EMBL" id="KB095812">
    <property type="protein sequence ID" value="ESO11762.1"/>
    <property type="molecule type" value="Genomic_DNA"/>
</dbReference>
<organism evidence="3 4">
    <name type="scientific">Helobdella robusta</name>
    <name type="common">Californian leech</name>
    <dbReference type="NCBI Taxonomy" id="6412"/>
    <lineage>
        <taxon>Eukaryota</taxon>
        <taxon>Metazoa</taxon>
        <taxon>Spiralia</taxon>
        <taxon>Lophotrochozoa</taxon>
        <taxon>Annelida</taxon>
        <taxon>Clitellata</taxon>
        <taxon>Hirudinea</taxon>
        <taxon>Rhynchobdellida</taxon>
        <taxon>Glossiphoniidae</taxon>
        <taxon>Helobdella</taxon>
    </lineage>
</organism>
<evidence type="ECO:0000313" key="4">
    <source>
        <dbReference type="Proteomes" id="UP000015101"/>
    </source>
</evidence>
<reference evidence="3" key="3">
    <citation type="submission" date="2015-06" db="UniProtKB">
        <authorList>
            <consortium name="EnsemblMetazoa"/>
        </authorList>
    </citation>
    <scope>IDENTIFICATION</scope>
</reference>
<dbReference type="Proteomes" id="UP000015101">
    <property type="component" value="Unassembled WGS sequence"/>
</dbReference>
<feature type="region of interest" description="Disordered" evidence="1">
    <location>
        <begin position="93"/>
        <end position="128"/>
    </location>
</feature>
<gene>
    <name evidence="3" type="primary">20201644</name>
    <name evidence="2" type="ORF">HELRODRAFT_166799</name>
</gene>
<evidence type="ECO:0000256" key="1">
    <source>
        <dbReference type="SAM" id="MobiDB-lite"/>
    </source>
</evidence>
<dbReference type="EnsemblMetazoa" id="HelroT166799">
    <property type="protein sequence ID" value="HelroP166799"/>
    <property type="gene ID" value="HelroG166799"/>
</dbReference>
<dbReference type="AlphaFoldDB" id="T1EYJ4"/>
<name>T1EYJ4_HELRO</name>
<accession>T1EYJ4</accession>
<dbReference type="InParanoid" id="T1EYJ4"/>
<dbReference type="KEGG" id="hro:HELRODRAFT_166799"/>
<evidence type="ECO:0000313" key="2">
    <source>
        <dbReference type="EMBL" id="ESO11762.1"/>
    </source>
</evidence>
<dbReference type="CTD" id="20201644"/>
<feature type="compositionally biased region" description="Polar residues" evidence="1">
    <location>
        <begin position="93"/>
        <end position="109"/>
    </location>
</feature>
<protein>
    <submittedName>
        <fullName evidence="2 3">Uncharacterized protein</fullName>
    </submittedName>
</protein>
<keyword evidence="4" id="KW-1185">Reference proteome</keyword>
<dbReference type="GeneID" id="20201644"/>
<dbReference type="HOGENOM" id="CLU_1961956_0_0_1"/>
<dbReference type="RefSeq" id="XP_009010250.1">
    <property type="nucleotide sequence ID" value="XM_009012002.1"/>
</dbReference>